<dbReference type="InterPro" id="IPR017166">
    <property type="entry name" value="UCP037290"/>
</dbReference>
<dbReference type="PIRSF" id="PIRSF037290">
    <property type="entry name" value="UCP037290"/>
    <property type="match status" value="1"/>
</dbReference>
<dbReference type="EMBL" id="BBYR01000019">
    <property type="protein sequence ID" value="GAP35351.1"/>
    <property type="molecule type" value="Genomic_DNA"/>
</dbReference>
<proteinExistence type="predicted"/>
<name>A0A0K8NY92_PISS1</name>
<dbReference type="STRING" id="1547922.ISF6_0957"/>
<reference evidence="1 2" key="2">
    <citation type="journal article" date="2016" name="Science">
        <title>A bacterium that degrades and assimilates poly(ethylene terephthalate).</title>
        <authorList>
            <person name="Yoshida S."/>
            <person name="Hiraga K."/>
            <person name="Takehana T."/>
            <person name="Taniguchi I."/>
            <person name="Yamaji H."/>
            <person name="Maeda Y."/>
            <person name="Toyohara K."/>
            <person name="Miyamoto K."/>
            <person name="Kimura Y."/>
            <person name="Oda K."/>
        </authorList>
    </citation>
    <scope>NUCLEOTIDE SEQUENCE [LARGE SCALE GENOMIC DNA]</scope>
    <source>
        <strain evidence="2">NBRC 110686 / TISTR 2288 / 201-F6</strain>
    </source>
</reference>
<dbReference type="Gene3D" id="3.40.50.300">
    <property type="entry name" value="P-loop containing nucleotide triphosphate hydrolases"/>
    <property type="match status" value="1"/>
</dbReference>
<dbReference type="InterPro" id="IPR027417">
    <property type="entry name" value="P-loop_NTPase"/>
</dbReference>
<comment type="caution">
    <text evidence="1">The sequence shown here is derived from an EMBL/GenBank/DDBJ whole genome shotgun (WGS) entry which is preliminary data.</text>
</comment>
<sequence>MLPGGGWPRHALTELLLPHPGVGEWRLLAPTLAAVQRSERPVMLFDPPAQLSVPALARLGLDPAALVIVHTRARTLPGTDSLWALEQSLRSGQVGAVLAWLPPQLRAERLRRLQLAAQAHDGPAFVVREWAAAQRPTAAPLRLALRPDADGLGLQVLKRRGPPLAGPLRLVLPAVLGAVAVRRLRNVALPRPATIGA</sequence>
<dbReference type="AlphaFoldDB" id="A0A0K8NY92"/>
<evidence type="ECO:0000313" key="2">
    <source>
        <dbReference type="Proteomes" id="UP000037660"/>
    </source>
</evidence>
<reference evidence="2" key="1">
    <citation type="submission" date="2015-07" db="EMBL/GenBank/DDBJ databases">
        <title>Discovery of a poly(ethylene terephthalate assimilation.</title>
        <authorList>
            <person name="Yoshida S."/>
            <person name="Hiraga K."/>
            <person name="Takehana T."/>
            <person name="Taniguchi I."/>
            <person name="Yamaji H."/>
            <person name="Maeda Y."/>
            <person name="Toyohara K."/>
            <person name="Miyamoto K."/>
            <person name="Kimura Y."/>
            <person name="Oda K."/>
        </authorList>
    </citation>
    <scope>NUCLEOTIDE SEQUENCE [LARGE SCALE GENOMIC DNA]</scope>
    <source>
        <strain evidence="2">NBRC 110686 / TISTR 2288 / 201-F6</strain>
    </source>
</reference>
<accession>A0A0K8NY92</accession>
<evidence type="ECO:0000313" key="1">
    <source>
        <dbReference type="EMBL" id="GAP35351.1"/>
    </source>
</evidence>
<protein>
    <submittedName>
        <fullName evidence="1">RecA/RadA recombinase</fullName>
    </submittedName>
</protein>
<dbReference type="Proteomes" id="UP000037660">
    <property type="component" value="Unassembled WGS sequence"/>
</dbReference>
<dbReference type="SUPFAM" id="SSF52540">
    <property type="entry name" value="P-loop containing nucleoside triphosphate hydrolases"/>
    <property type="match status" value="1"/>
</dbReference>
<gene>
    <name evidence="1" type="ORF">ISF6_0957</name>
</gene>
<organism evidence="1 2">
    <name type="scientific">Piscinibacter sakaiensis</name>
    <name type="common">Ideonella sakaiensis</name>
    <dbReference type="NCBI Taxonomy" id="1547922"/>
    <lineage>
        <taxon>Bacteria</taxon>
        <taxon>Pseudomonadati</taxon>
        <taxon>Pseudomonadota</taxon>
        <taxon>Betaproteobacteria</taxon>
        <taxon>Burkholderiales</taxon>
        <taxon>Sphaerotilaceae</taxon>
        <taxon>Piscinibacter</taxon>
    </lineage>
</organism>
<dbReference type="InterPro" id="IPR047610">
    <property type="entry name" value="ImuA_translesion"/>
</dbReference>
<dbReference type="NCBIfam" id="NF033429">
    <property type="entry name" value="ImuA_translesion"/>
    <property type="match status" value="1"/>
</dbReference>
<keyword evidence="2" id="KW-1185">Reference proteome</keyword>